<feature type="region of interest" description="Disordered" evidence="1">
    <location>
        <begin position="133"/>
        <end position="153"/>
    </location>
</feature>
<evidence type="ECO:0000313" key="3">
    <source>
        <dbReference type="Proteomes" id="UP001234178"/>
    </source>
</evidence>
<proteinExistence type="predicted"/>
<dbReference type="EMBL" id="JAOYFB010000002">
    <property type="protein sequence ID" value="KAK4007525.1"/>
    <property type="molecule type" value="Genomic_DNA"/>
</dbReference>
<keyword evidence="3" id="KW-1185">Reference proteome</keyword>
<reference evidence="2 3" key="1">
    <citation type="journal article" date="2023" name="Nucleic Acids Res.">
        <title>The hologenome of Daphnia magna reveals possible DNA methylation and microbiome-mediated evolution of the host genome.</title>
        <authorList>
            <person name="Chaturvedi A."/>
            <person name="Li X."/>
            <person name="Dhandapani V."/>
            <person name="Marshall H."/>
            <person name="Kissane S."/>
            <person name="Cuenca-Cambronero M."/>
            <person name="Asole G."/>
            <person name="Calvet F."/>
            <person name="Ruiz-Romero M."/>
            <person name="Marangio P."/>
            <person name="Guigo R."/>
            <person name="Rago D."/>
            <person name="Mirbahai L."/>
            <person name="Eastwood N."/>
            <person name="Colbourne J.K."/>
            <person name="Zhou J."/>
            <person name="Mallon E."/>
            <person name="Orsini L."/>
        </authorList>
    </citation>
    <scope>NUCLEOTIDE SEQUENCE [LARGE SCALE GENOMIC DNA]</scope>
    <source>
        <strain evidence="2">LRV0_1</strain>
    </source>
</reference>
<comment type="caution">
    <text evidence="2">The sequence shown here is derived from an EMBL/GenBank/DDBJ whole genome shotgun (WGS) entry which is preliminary data.</text>
</comment>
<sequence>MTLGTRSLVRLVHNSGHFVANSSNTYVGGTSITGHIYSNRLDTTLLPKRGSPSRYCRSKDETIILKAKIVAMKKNYIINPKAIEQTLNFWKEVGNKVMAKAEFNKANCERLPINDVCPSMFTMTDTDNEVAETEVDGSSHEVTEEKEYSSGGSSLLRTNKEVEEIVITAATVSIGWNTPAESTST</sequence>
<evidence type="ECO:0000313" key="2">
    <source>
        <dbReference type="EMBL" id="KAK4007525.1"/>
    </source>
</evidence>
<gene>
    <name evidence="2" type="ORF">OUZ56_012682</name>
</gene>
<name>A0ABQ9Z4W2_9CRUS</name>
<dbReference type="Proteomes" id="UP001234178">
    <property type="component" value="Unassembled WGS sequence"/>
</dbReference>
<protein>
    <submittedName>
        <fullName evidence="2">Uncharacterized protein</fullName>
    </submittedName>
</protein>
<organism evidence="2 3">
    <name type="scientific">Daphnia magna</name>
    <dbReference type="NCBI Taxonomy" id="35525"/>
    <lineage>
        <taxon>Eukaryota</taxon>
        <taxon>Metazoa</taxon>
        <taxon>Ecdysozoa</taxon>
        <taxon>Arthropoda</taxon>
        <taxon>Crustacea</taxon>
        <taxon>Branchiopoda</taxon>
        <taxon>Diplostraca</taxon>
        <taxon>Cladocera</taxon>
        <taxon>Anomopoda</taxon>
        <taxon>Daphniidae</taxon>
        <taxon>Daphnia</taxon>
    </lineage>
</organism>
<evidence type="ECO:0000256" key="1">
    <source>
        <dbReference type="SAM" id="MobiDB-lite"/>
    </source>
</evidence>
<feature type="compositionally biased region" description="Basic and acidic residues" evidence="1">
    <location>
        <begin position="137"/>
        <end position="148"/>
    </location>
</feature>
<accession>A0ABQ9Z4W2</accession>